<evidence type="ECO:0000313" key="2">
    <source>
        <dbReference type="EMBL" id="BAT16064.1"/>
    </source>
</evidence>
<feature type="region of interest" description="Disordered" evidence="1">
    <location>
        <begin position="169"/>
        <end position="195"/>
    </location>
</feature>
<dbReference type="eggNOG" id="ENOG502T0XB">
    <property type="taxonomic scope" value="Eukaryota"/>
</dbReference>
<dbReference type="Proteomes" id="UP000059680">
    <property type="component" value="Chromosome 12"/>
</dbReference>
<feature type="compositionally biased region" description="Basic residues" evidence="1">
    <location>
        <begin position="169"/>
        <end position="192"/>
    </location>
</feature>
<reference evidence="2 3" key="3">
    <citation type="journal article" date="2013" name="Rice">
        <title>Improvement of the Oryza sativa Nipponbare reference genome using next generation sequence and optical map data.</title>
        <authorList>
            <person name="Kawahara Y."/>
            <person name="de la Bastide M."/>
            <person name="Hamilton J.P."/>
            <person name="Kanamori H."/>
            <person name="McCombie W.R."/>
            <person name="Ouyang S."/>
            <person name="Schwartz D.C."/>
            <person name="Tanaka T."/>
            <person name="Wu J."/>
            <person name="Zhou S."/>
            <person name="Childs K.L."/>
            <person name="Davidson R.M."/>
            <person name="Lin H."/>
            <person name="Quesada-Ocampo L."/>
            <person name="Vaillancourt B."/>
            <person name="Sakai H."/>
            <person name="Lee S.S."/>
            <person name="Kim J."/>
            <person name="Numa H."/>
            <person name="Itoh T."/>
            <person name="Buell C.R."/>
            <person name="Matsumoto T."/>
        </authorList>
    </citation>
    <scope>NUCLEOTIDE SEQUENCE [LARGE SCALE GENOMIC DNA]</scope>
    <source>
        <strain evidence="3">cv. Nipponbare</strain>
    </source>
</reference>
<accession>A0A0P0Y7J8</accession>
<reference evidence="3" key="1">
    <citation type="journal article" date="2005" name="Nature">
        <title>The map-based sequence of the rice genome.</title>
        <authorList>
            <consortium name="International rice genome sequencing project (IRGSP)"/>
            <person name="Matsumoto T."/>
            <person name="Wu J."/>
            <person name="Kanamori H."/>
            <person name="Katayose Y."/>
            <person name="Fujisawa M."/>
            <person name="Namiki N."/>
            <person name="Mizuno H."/>
            <person name="Yamamoto K."/>
            <person name="Antonio B.A."/>
            <person name="Baba T."/>
            <person name="Sakata K."/>
            <person name="Nagamura Y."/>
            <person name="Aoki H."/>
            <person name="Arikawa K."/>
            <person name="Arita K."/>
            <person name="Bito T."/>
            <person name="Chiden Y."/>
            <person name="Fujitsuka N."/>
            <person name="Fukunaka R."/>
            <person name="Hamada M."/>
            <person name="Harada C."/>
            <person name="Hayashi A."/>
            <person name="Hijishita S."/>
            <person name="Honda M."/>
            <person name="Hosokawa S."/>
            <person name="Ichikawa Y."/>
            <person name="Idonuma A."/>
            <person name="Iijima M."/>
            <person name="Ikeda M."/>
            <person name="Ikeno M."/>
            <person name="Ito K."/>
            <person name="Ito S."/>
            <person name="Ito T."/>
            <person name="Ito Y."/>
            <person name="Ito Y."/>
            <person name="Iwabuchi A."/>
            <person name="Kamiya K."/>
            <person name="Karasawa W."/>
            <person name="Kurita K."/>
            <person name="Katagiri S."/>
            <person name="Kikuta A."/>
            <person name="Kobayashi H."/>
            <person name="Kobayashi N."/>
            <person name="Machita K."/>
            <person name="Maehara T."/>
            <person name="Masukawa M."/>
            <person name="Mizubayashi T."/>
            <person name="Mukai Y."/>
            <person name="Nagasaki H."/>
            <person name="Nagata Y."/>
            <person name="Naito S."/>
            <person name="Nakashima M."/>
            <person name="Nakama Y."/>
            <person name="Nakamichi Y."/>
            <person name="Nakamura M."/>
            <person name="Meguro A."/>
            <person name="Negishi M."/>
            <person name="Ohta I."/>
            <person name="Ohta T."/>
            <person name="Okamoto M."/>
            <person name="Ono N."/>
            <person name="Saji S."/>
            <person name="Sakaguchi M."/>
            <person name="Sakai K."/>
            <person name="Shibata M."/>
            <person name="Shimokawa T."/>
            <person name="Song J."/>
            <person name="Takazaki Y."/>
            <person name="Terasawa K."/>
            <person name="Tsugane M."/>
            <person name="Tsuji K."/>
            <person name="Ueda S."/>
            <person name="Waki K."/>
            <person name="Yamagata H."/>
            <person name="Yamamoto M."/>
            <person name="Yamamoto S."/>
            <person name="Yamane H."/>
            <person name="Yoshiki S."/>
            <person name="Yoshihara R."/>
            <person name="Yukawa K."/>
            <person name="Zhong H."/>
            <person name="Yano M."/>
            <person name="Yuan Q."/>
            <person name="Ouyang S."/>
            <person name="Liu J."/>
            <person name="Jones K.M."/>
            <person name="Gansberger K."/>
            <person name="Moffat K."/>
            <person name="Hill J."/>
            <person name="Bera J."/>
            <person name="Fadrosh D."/>
            <person name="Jin S."/>
            <person name="Johri S."/>
            <person name="Kim M."/>
            <person name="Overton L."/>
            <person name="Reardon M."/>
            <person name="Tsitrin T."/>
            <person name="Vuong H."/>
            <person name="Weaver B."/>
            <person name="Ciecko A."/>
            <person name="Tallon L."/>
            <person name="Jackson J."/>
            <person name="Pai G."/>
            <person name="Aken S.V."/>
            <person name="Utterback T."/>
            <person name="Reidmuller S."/>
            <person name="Feldblyum T."/>
            <person name="Hsiao J."/>
            <person name="Zismann V."/>
            <person name="Iobst S."/>
            <person name="de Vazeille A.R."/>
            <person name="Buell C.R."/>
            <person name="Ying K."/>
            <person name="Li Y."/>
            <person name="Lu T."/>
            <person name="Huang Y."/>
            <person name="Zhao Q."/>
            <person name="Feng Q."/>
            <person name="Zhang L."/>
            <person name="Zhu J."/>
            <person name="Weng Q."/>
            <person name="Mu J."/>
            <person name="Lu Y."/>
            <person name="Fan D."/>
            <person name="Liu Y."/>
            <person name="Guan J."/>
            <person name="Zhang Y."/>
            <person name="Yu S."/>
            <person name="Liu X."/>
            <person name="Zhang Y."/>
            <person name="Hong G."/>
            <person name="Han B."/>
            <person name="Choisne N."/>
            <person name="Demange N."/>
            <person name="Orjeda G."/>
            <person name="Samain S."/>
            <person name="Cattolico L."/>
            <person name="Pelletier E."/>
            <person name="Couloux A."/>
            <person name="Segurens B."/>
            <person name="Wincker P."/>
            <person name="D'Hont A."/>
            <person name="Scarpelli C."/>
            <person name="Weissenbach J."/>
            <person name="Salanoubat M."/>
            <person name="Quetier F."/>
            <person name="Yu Y."/>
            <person name="Kim H.R."/>
            <person name="Rambo T."/>
            <person name="Currie J."/>
            <person name="Collura K."/>
            <person name="Luo M."/>
            <person name="Yang T."/>
            <person name="Ammiraju J.S.S."/>
            <person name="Engler F."/>
            <person name="Soderlund C."/>
            <person name="Wing R.A."/>
            <person name="Palmer L.E."/>
            <person name="de la Bastide M."/>
            <person name="Spiegel L."/>
            <person name="Nascimento L."/>
            <person name="Zutavern T."/>
            <person name="O'Shaughnessy A."/>
            <person name="Dike S."/>
            <person name="Dedhia N."/>
            <person name="Preston R."/>
            <person name="Balija V."/>
            <person name="McCombie W.R."/>
            <person name="Chow T."/>
            <person name="Chen H."/>
            <person name="Chung M."/>
            <person name="Chen C."/>
            <person name="Shaw J."/>
            <person name="Wu H."/>
            <person name="Hsiao K."/>
            <person name="Chao Y."/>
            <person name="Chu M."/>
            <person name="Cheng C."/>
            <person name="Hour A."/>
            <person name="Lee P."/>
            <person name="Lin S."/>
            <person name="Lin Y."/>
            <person name="Liou J."/>
            <person name="Liu S."/>
            <person name="Hsing Y."/>
            <person name="Raghuvanshi S."/>
            <person name="Mohanty A."/>
            <person name="Bharti A.K."/>
            <person name="Gaur A."/>
            <person name="Gupta V."/>
            <person name="Kumar D."/>
            <person name="Ravi V."/>
            <person name="Vij S."/>
            <person name="Kapur A."/>
            <person name="Khurana P."/>
            <person name="Khurana P."/>
            <person name="Khurana J.P."/>
            <person name="Tyagi A.K."/>
            <person name="Gaikwad K."/>
            <person name="Singh A."/>
            <person name="Dalal V."/>
            <person name="Srivastava S."/>
            <person name="Dixit A."/>
            <person name="Pal A.K."/>
            <person name="Ghazi I.A."/>
            <person name="Yadav M."/>
            <person name="Pandit A."/>
            <person name="Bhargava A."/>
            <person name="Sureshbabu K."/>
            <person name="Batra K."/>
            <person name="Sharma T.R."/>
            <person name="Mohapatra T."/>
            <person name="Singh N.K."/>
            <person name="Messing J."/>
            <person name="Nelson A.B."/>
            <person name="Fuks G."/>
            <person name="Kavchok S."/>
            <person name="Keizer G."/>
            <person name="Linton E."/>
            <person name="Llaca V."/>
            <person name="Song R."/>
            <person name="Tanyolac B."/>
            <person name="Young S."/>
            <person name="Ho-Il K."/>
            <person name="Hahn J.H."/>
            <person name="Sangsakoo G."/>
            <person name="Vanavichit A."/>
            <person name="de Mattos Luiz.A.T."/>
            <person name="Zimmer P.D."/>
            <person name="Malone G."/>
            <person name="Dellagostin O."/>
            <person name="de Oliveira A.C."/>
            <person name="Bevan M."/>
            <person name="Bancroft I."/>
            <person name="Minx P."/>
            <person name="Cordum H."/>
            <person name="Wilson R."/>
            <person name="Cheng Z."/>
            <person name="Jin W."/>
            <person name="Jiang J."/>
            <person name="Leong S.A."/>
            <person name="Iwama H."/>
            <person name="Gojobori T."/>
            <person name="Itoh T."/>
            <person name="Niimura Y."/>
            <person name="Fujii Y."/>
            <person name="Habara T."/>
            <person name="Sakai H."/>
            <person name="Sato Y."/>
            <person name="Wilson G."/>
            <person name="Kumar K."/>
            <person name="McCouch S."/>
            <person name="Juretic N."/>
            <person name="Hoen D."/>
            <person name="Wright S."/>
            <person name="Bruskiewich R."/>
            <person name="Bureau T."/>
            <person name="Miyao A."/>
            <person name="Hirochika H."/>
            <person name="Nishikawa T."/>
            <person name="Kadowaki K."/>
            <person name="Sugiura M."/>
            <person name="Burr B."/>
            <person name="Sasaki T."/>
        </authorList>
    </citation>
    <scope>NUCLEOTIDE SEQUENCE [LARGE SCALE GENOMIC DNA]</scope>
    <source>
        <strain evidence="3">cv. Nipponbare</strain>
    </source>
</reference>
<reference evidence="2 3" key="2">
    <citation type="journal article" date="2013" name="Plant Cell Physiol.">
        <title>Rice Annotation Project Database (RAP-DB): an integrative and interactive database for rice genomics.</title>
        <authorList>
            <person name="Sakai H."/>
            <person name="Lee S.S."/>
            <person name="Tanaka T."/>
            <person name="Numa H."/>
            <person name="Kim J."/>
            <person name="Kawahara Y."/>
            <person name="Wakimoto H."/>
            <person name="Yang C.C."/>
            <person name="Iwamoto M."/>
            <person name="Abe T."/>
            <person name="Yamada Y."/>
            <person name="Muto A."/>
            <person name="Inokuchi H."/>
            <person name="Ikemura T."/>
            <person name="Matsumoto T."/>
            <person name="Sasaki T."/>
            <person name="Itoh T."/>
        </authorList>
    </citation>
    <scope>NUCLEOTIDE SEQUENCE [LARGE SCALE GENOMIC DNA]</scope>
    <source>
        <strain evidence="3">cv. Nipponbare</strain>
    </source>
</reference>
<evidence type="ECO:0000256" key="1">
    <source>
        <dbReference type="SAM" id="MobiDB-lite"/>
    </source>
</evidence>
<sequence>MLTGLVEHGEPEIGGLERGVLGGAGEEEVLRLEVAVHDAERVAPFDDPDDGPDEQRGGALGVVALGDDAVEELAAGAELHDDVDEQRVLVGAPDADDVWVLGEVVHDLDLAPHVLVVLPAQQLPLGDGLARVLAAVGLPHAQVRGPELPLPQLLPDAVVVPHVRRLVGEHRRRPPHRRRGHRRREPRARPRRLLPPPPMRLRVRLHFPIKNFEPFLSLSLSLSLYLSLSLSLASYRDLD</sequence>
<dbReference type="EMBL" id="AP014968">
    <property type="protein sequence ID" value="BAT16064.1"/>
    <property type="molecule type" value="Genomic_DNA"/>
</dbReference>
<dbReference type="FunCoup" id="A0A0P0Y7J8">
    <property type="interactions" value="331"/>
</dbReference>
<dbReference type="PaxDb" id="39947-A0A0P0Y7J8"/>
<evidence type="ECO:0000313" key="3">
    <source>
        <dbReference type="Proteomes" id="UP000059680"/>
    </source>
</evidence>
<dbReference type="InParanoid" id="A0A0P0Y7J8"/>
<gene>
    <name evidence="2" type="ordered locus">Os12g0169950</name>
    <name evidence="2" type="ORF">OSNPB_120169950</name>
</gene>
<dbReference type="Gramene" id="Os12t0169950-00">
    <property type="protein sequence ID" value="Os12t0169950-00"/>
    <property type="gene ID" value="Os12g0169950"/>
</dbReference>
<keyword evidence="3" id="KW-1185">Reference proteome</keyword>
<proteinExistence type="predicted"/>
<name>A0A0P0Y7J8_ORYSJ</name>
<dbReference type="AlphaFoldDB" id="A0A0P0Y7J8"/>
<protein>
    <submittedName>
        <fullName evidence="2">Os12g0169950 protein</fullName>
    </submittedName>
</protein>
<organism evidence="2 3">
    <name type="scientific">Oryza sativa subsp. japonica</name>
    <name type="common">Rice</name>
    <dbReference type="NCBI Taxonomy" id="39947"/>
    <lineage>
        <taxon>Eukaryota</taxon>
        <taxon>Viridiplantae</taxon>
        <taxon>Streptophyta</taxon>
        <taxon>Embryophyta</taxon>
        <taxon>Tracheophyta</taxon>
        <taxon>Spermatophyta</taxon>
        <taxon>Magnoliopsida</taxon>
        <taxon>Liliopsida</taxon>
        <taxon>Poales</taxon>
        <taxon>Poaceae</taxon>
        <taxon>BOP clade</taxon>
        <taxon>Oryzoideae</taxon>
        <taxon>Oryzeae</taxon>
        <taxon>Oryzinae</taxon>
        <taxon>Oryza</taxon>
        <taxon>Oryza sativa</taxon>
    </lineage>
</organism>